<dbReference type="PANTHER" id="PTHR33706:SF1">
    <property type="entry name" value="TPR REPEAT PROTEIN"/>
    <property type="match status" value="1"/>
</dbReference>
<dbReference type="AlphaFoldDB" id="A0A8S1MK24"/>
<keyword evidence="2" id="KW-1185">Reference proteome</keyword>
<protein>
    <submittedName>
        <fullName evidence="1">Uncharacterized protein</fullName>
    </submittedName>
</protein>
<gene>
    <name evidence="1" type="ORF">PSON_ATCC_30995.1.T0390027</name>
</gene>
<comment type="caution">
    <text evidence="1">The sequence shown here is derived from an EMBL/GenBank/DDBJ whole genome shotgun (WGS) entry which is preliminary data.</text>
</comment>
<proteinExistence type="predicted"/>
<accession>A0A8S1MK24</accession>
<dbReference type="OrthoDB" id="5981048at2759"/>
<dbReference type="PANTHER" id="PTHR33706">
    <property type="entry name" value="MORN VARIANT REPEAT PROTEIN"/>
    <property type="match status" value="1"/>
</dbReference>
<evidence type="ECO:0000313" key="1">
    <source>
        <dbReference type="EMBL" id="CAD8079322.1"/>
    </source>
</evidence>
<name>A0A8S1MK24_9CILI</name>
<dbReference type="Proteomes" id="UP000692954">
    <property type="component" value="Unassembled WGS sequence"/>
</dbReference>
<organism evidence="1 2">
    <name type="scientific">Paramecium sonneborni</name>
    <dbReference type="NCBI Taxonomy" id="65129"/>
    <lineage>
        <taxon>Eukaryota</taxon>
        <taxon>Sar</taxon>
        <taxon>Alveolata</taxon>
        <taxon>Ciliophora</taxon>
        <taxon>Intramacronucleata</taxon>
        <taxon>Oligohymenophorea</taxon>
        <taxon>Peniculida</taxon>
        <taxon>Parameciidae</taxon>
        <taxon>Paramecium</taxon>
    </lineage>
</organism>
<sequence length="570" mass="66523">MKKAAYFEKLESAKNWLDLETKTFSENCKVQMKEIISLIKQQFNVNFQSIQSLEQNIIVNEQQSETREIDSFIYDYDQKRFISTKFEINLTKNKEVIYIKDGSILRVDQPKNFQWEKDVMRNIEQITNLQWEGDYDENNKKIGKWTASFKNVKDIGGYYNDDGKKQGKWKEIFQNYWSQIIAYEVGEYLDDQRIGIWKYNFQEKDMGGGEYNQIGQKQGKWVELSIYTSFVSQVTYHGEYGMNGQKKGKWEIKYDGQKIGGGSYEEQEGISKKSGKWIEFIDGFTDNYQITFNGEYNKKGEKKNQWEIQSKRKAAIFSTSNQIGGGWYGDLEGASNKIGKWIEIREGVNDSTKLTYNGEYSMKGQKMGKWDIFYKGKQIGGGKYEEQEGGSKKIGQWIDLRDGFFNKSQIIYKGEYNNKGEKKGRWDTLYCFAGEKEYQIIGGGQYDEQVNGSKKFGEWIDIWECFGQNREVTYQGQYNMKGQKKGKWDILFREQRENEAIIIGGGQYEEQDGGSRKVGMWIEISDEFRSNNQIAYSGEYDTTGKKIGTWNQIEQKANLFGSKRLSKITK</sequence>
<reference evidence="1" key="1">
    <citation type="submission" date="2021-01" db="EMBL/GenBank/DDBJ databases">
        <authorList>
            <consortium name="Genoscope - CEA"/>
            <person name="William W."/>
        </authorList>
    </citation>
    <scope>NUCLEOTIDE SEQUENCE</scope>
</reference>
<evidence type="ECO:0000313" key="2">
    <source>
        <dbReference type="Proteomes" id="UP000692954"/>
    </source>
</evidence>
<dbReference type="EMBL" id="CAJJDN010000039">
    <property type="protein sequence ID" value="CAD8079322.1"/>
    <property type="molecule type" value="Genomic_DNA"/>
</dbReference>